<dbReference type="NCBIfam" id="NF009726">
    <property type="entry name" value="PRK13253.1"/>
    <property type="match status" value="1"/>
</dbReference>
<dbReference type="GO" id="GO:0005737">
    <property type="term" value="C:cytoplasm"/>
    <property type="evidence" value="ECO:0007669"/>
    <property type="project" value="UniProtKB-SubCell"/>
</dbReference>
<dbReference type="eggNOG" id="COG3052">
    <property type="taxonomic scope" value="Bacteria"/>
</dbReference>
<keyword evidence="4" id="KW-0456">Lyase</keyword>
<evidence type="ECO:0000256" key="2">
    <source>
        <dbReference type="ARBA" id="ARBA00022490"/>
    </source>
</evidence>
<proteinExistence type="predicted"/>
<protein>
    <submittedName>
        <fullName evidence="4">Citrate lyase acyl carrier protein</fullName>
    </submittedName>
</protein>
<gene>
    <name evidence="4" type="ordered locus">Ilyop_0295</name>
</gene>
<evidence type="ECO:0000256" key="3">
    <source>
        <dbReference type="ARBA" id="ARBA00022553"/>
    </source>
</evidence>
<dbReference type="InterPro" id="IPR023439">
    <property type="entry name" value="Mal_deCO2ase/Cit_lyase_ACP"/>
</dbReference>
<comment type="subcellular location">
    <subcellularLocation>
        <location evidence="1">Cytoplasm</location>
    </subcellularLocation>
</comment>
<dbReference type="OrthoDB" id="1120942at2"/>
<sequence length="89" mass="9391">MIGICGNEKASDALVTVDLNTVGISVEVISKLKGMFGNLMEKSVMEALAEMKAENAKVTVQDFGALDFIIKARTKTAVRRAMSAAGGVK</sequence>
<dbReference type="EMBL" id="CP002281">
    <property type="protein sequence ID" value="ADO82084.1"/>
    <property type="molecule type" value="Genomic_DNA"/>
</dbReference>
<dbReference type="Pfam" id="PF06857">
    <property type="entry name" value="ACP"/>
    <property type="match status" value="1"/>
</dbReference>
<dbReference type="RefSeq" id="WP_013386755.1">
    <property type="nucleotide sequence ID" value="NC_014632.1"/>
</dbReference>
<dbReference type="InterPro" id="IPR006495">
    <property type="entry name" value="CitD"/>
</dbReference>
<organism evidence="4 5">
    <name type="scientific">Ilyobacter polytropus (strain ATCC 51220 / DSM 2926 / LMG 16218 / CuHBu1)</name>
    <dbReference type="NCBI Taxonomy" id="572544"/>
    <lineage>
        <taxon>Bacteria</taxon>
        <taxon>Fusobacteriati</taxon>
        <taxon>Fusobacteriota</taxon>
        <taxon>Fusobacteriia</taxon>
        <taxon>Fusobacteriales</taxon>
        <taxon>Fusobacteriaceae</taxon>
        <taxon>Ilyobacter</taxon>
    </lineage>
</organism>
<dbReference type="GO" id="GO:0016829">
    <property type="term" value="F:lyase activity"/>
    <property type="evidence" value="ECO:0007669"/>
    <property type="project" value="UniProtKB-KW"/>
</dbReference>
<dbReference type="HOGENOM" id="CLU_158489_2_1_0"/>
<dbReference type="NCBIfam" id="TIGR01608">
    <property type="entry name" value="citD"/>
    <property type="match status" value="1"/>
</dbReference>
<name>E3HAT3_ILYPC</name>
<evidence type="ECO:0000313" key="5">
    <source>
        <dbReference type="Proteomes" id="UP000006875"/>
    </source>
</evidence>
<keyword evidence="2" id="KW-0963">Cytoplasm</keyword>
<evidence type="ECO:0000256" key="1">
    <source>
        <dbReference type="ARBA" id="ARBA00004496"/>
    </source>
</evidence>
<accession>E3HAT3</accession>
<keyword evidence="5" id="KW-1185">Reference proteome</keyword>
<reference evidence="4 5" key="1">
    <citation type="journal article" date="2010" name="Stand. Genomic Sci.">
        <title>Complete genome sequence of Ilyobacter polytropus type strain (CuHbu1).</title>
        <authorList>
            <person name="Sikorski J."/>
            <person name="Chertkov O."/>
            <person name="Lapidus A."/>
            <person name="Nolan M."/>
            <person name="Lucas S."/>
            <person name="Del Rio T.G."/>
            <person name="Tice H."/>
            <person name="Cheng J.F."/>
            <person name="Tapia R."/>
            <person name="Han C."/>
            <person name="Goodwin L."/>
            <person name="Pitluck S."/>
            <person name="Liolios K."/>
            <person name="Ivanova N."/>
            <person name="Mavromatis K."/>
            <person name="Mikhailova N."/>
            <person name="Pati A."/>
            <person name="Chen A."/>
            <person name="Palaniappan K."/>
            <person name="Land M."/>
            <person name="Hauser L."/>
            <person name="Chang Y.J."/>
            <person name="Jeffries C.D."/>
            <person name="Brambilla E."/>
            <person name="Yasawong M."/>
            <person name="Rohde M."/>
            <person name="Pukall R."/>
            <person name="Spring S."/>
            <person name="Goker M."/>
            <person name="Woyke T."/>
            <person name="Bristow J."/>
            <person name="Eisen J.A."/>
            <person name="Markowitz V."/>
            <person name="Hugenholtz P."/>
            <person name="Kyrpides N.C."/>
            <person name="Klenk H.P."/>
        </authorList>
    </citation>
    <scope>NUCLEOTIDE SEQUENCE [LARGE SCALE GENOMIC DNA]</scope>
    <source>
        <strain evidence="5">ATCC 51220 / DSM 2926 / LMG 16218 / CuHBu1</strain>
    </source>
</reference>
<dbReference type="STRING" id="572544.Ilyop_0295"/>
<keyword evidence="3" id="KW-0597">Phosphoprotein</keyword>
<dbReference type="AlphaFoldDB" id="E3HAT3"/>
<evidence type="ECO:0000313" key="4">
    <source>
        <dbReference type="EMBL" id="ADO82084.1"/>
    </source>
</evidence>
<dbReference type="Proteomes" id="UP000006875">
    <property type="component" value="Chromosome"/>
</dbReference>
<dbReference type="KEGG" id="ipo:Ilyop_0295"/>